<dbReference type="SUPFAM" id="SSF48150">
    <property type="entry name" value="DNA-glycosylase"/>
    <property type="match status" value="1"/>
</dbReference>
<dbReference type="Proteomes" id="UP000502894">
    <property type="component" value="Chromosome"/>
</dbReference>
<feature type="domain" description="HhH-GPD" evidence="13">
    <location>
        <begin position="38"/>
        <end position="185"/>
    </location>
</feature>
<evidence type="ECO:0000256" key="12">
    <source>
        <dbReference type="HAMAP-Rule" id="MF_00942"/>
    </source>
</evidence>
<evidence type="ECO:0000259" key="13">
    <source>
        <dbReference type="SMART" id="SM00478"/>
    </source>
</evidence>
<dbReference type="GO" id="GO:0140078">
    <property type="term" value="F:class I DNA-(apurinic or apyrimidinic site) endonuclease activity"/>
    <property type="evidence" value="ECO:0007669"/>
    <property type="project" value="UniProtKB-EC"/>
</dbReference>
<dbReference type="InterPro" id="IPR003651">
    <property type="entry name" value="Endonuclease3_FeS-loop_motif"/>
</dbReference>
<dbReference type="AlphaFoldDB" id="A0A6F8T9X3"/>
<dbReference type="Pfam" id="PF00730">
    <property type="entry name" value="HhH-GPD"/>
    <property type="match status" value="1"/>
</dbReference>
<dbReference type="InterPro" id="IPR003265">
    <property type="entry name" value="HhH-GPD_domain"/>
</dbReference>
<evidence type="ECO:0000256" key="7">
    <source>
        <dbReference type="ARBA" id="ARBA00023014"/>
    </source>
</evidence>
<reference evidence="14" key="1">
    <citation type="journal article" date="2020" name="Microbiol. Resour. Announc.">
        <title>Complete Genome Sequence of Novel Psychrotolerant Legionella Strain TUM19329, Isolated from Antarctic Lake Sediment.</title>
        <authorList>
            <person name="Shimada S."/>
            <person name="Nakai R."/>
            <person name="Aoki K."/>
            <person name="Shimoeda N."/>
            <person name="Ohno G."/>
            <person name="Miyazaki Y."/>
            <person name="Kudoh S."/>
            <person name="Imura S."/>
            <person name="Watanabe K."/>
            <person name="Ishii Y."/>
            <person name="Tateda K."/>
        </authorList>
    </citation>
    <scope>NUCLEOTIDE SEQUENCE [LARGE SCALE GENOMIC DNA]</scope>
    <source>
        <strain evidence="14">TUM19329</strain>
    </source>
</reference>
<feature type="binding site" evidence="12">
    <location>
        <position position="203"/>
    </location>
    <ligand>
        <name>[4Fe-4S] cluster</name>
        <dbReference type="ChEBI" id="CHEBI:49883"/>
    </ligand>
</feature>
<keyword evidence="6 12" id="KW-0408">Iron</keyword>
<evidence type="ECO:0000256" key="5">
    <source>
        <dbReference type="ARBA" id="ARBA00022801"/>
    </source>
</evidence>
<dbReference type="EMBL" id="AP022839">
    <property type="protein sequence ID" value="BCA97043.1"/>
    <property type="molecule type" value="Genomic_DNA"/>
</dbReference>
<evidence type="ECO:0000256" key="2">
    <source>
        <dbReference type="ARBA" id="ARBA00022485"/>
    </source>
</evidence>
<sequence length="215" mass="24163">MNKQKRHEIFARLREQNPYPTTELNYHSPFELLIAVILSAQATDVSVNKATAKLFPVANTPQAILDLGLEQLKEYVKSIGLYNSKAQNVIKTCEMLMTRFQGQVPNNREDLEALPGVGRKTANVVLNTAFGQPTMAVDTHIFRVANRTGLAKGKTPLAVETGLLKNIEPEFLHDAHHWLILHGRYVCTARNPHCYSCLIADLCEFKDKNLQNIVK</sequence>
<evidence type="ECO:0000256" key="4">
    <source>
        <dbReference type="ARBA" id="ARBA00022763"/>
    </source>
</evidence>
<dbReference type="GO" id="GO:0019104">
    <property type="term" value="F:DNA N-glycosylase activity"/>
    <property type="evidence" value="ECO:0007669"/>
    <property type="project" value="UniProtKB-UniRule"/>
</dbReference>
<evidence type="ECO:0000256" key="3">
    <source>
        <dbReference type="ARBA" id="ARBA00022723"/>
    </source>
</evidence>
<dbReference type="NCBIfam" id="TIGR01083">
    <property type="entry name" value="nth"/>
    <property type="match status" value="1"/>
</dbReference>
<dbReference type="SMART" id="SM00478">
    <property type="entry name" value="ENDO3c"/>
    <property type="match status" value="1"/>
</dbReference>
<keyword evidence="8 12" id="KW-0238">DNA-binding</keyword>
<evidence type="ECO:0000313" key="14">
    <source>
        <dbReference type="EMBL" id="BCA97043.1"/>
    </source>
</evidence>
<feature type="binding site" evidence="12">
    <location>
        <position position="187"/>
    </location>
    <ligand>
        <name>[4Fe-4S] cluster</name>
        <dbReference type="ChEBI" id="CHEBI:49883"/>
    </ligand>
</feature>
<dbReference type="InterPro" id="IPR005759">
    <property type="entry name" value="Nth"/>
</dbReference>
<dbReference type="InterPro" id="IPR000445">
    <property type="entry name" value="HhH_motif"/>
</dbReference>
<dbReference type="Pfam" id="PF10576">
    <property type="entry name" value="EndIII_4Fe-2S"/>
    <property type="match status" value="1"/>
</dbReference>
<feature type="binding site" evidence="12">
    <location>
        <position position="197"/>
    </location>
    <ligand>
        <name>[4Fe-4S] cluster</name>
        <dbReference type="ChEBI" id="CHEBI:49883"/>
    </ligand>
</feature>
<keyword evidence="15" id="KW-1185">Reference proteome</keyword>
<comment type="similarity">
    <text evidence="1 12">Belongs to the Nth/MutY family.</text>
</comment>
<dbReference type="HAMAP" id="MF_00942">
    <property type="entry name" value="Nth"/>
    <property type="match status" value="1"/>
</dbReference>
<dbReference type="RefSeq" id="WP_173238259.1">
    <property type="nucleotide sequence ID" value="NZ_AP022839.1"/>
</dbReference>
<dbReference type="GO" id="GO:0003677">
    <property type="term" value="F:DNA binding"/>
    <property type="evidence" value="ECO:0007669"/>
    <property type="project" value="UniProtKB-UniRule"/>
</dbReference>
<keyword evidence="3 12" id="KW-0479">Metal-binding</keyword>
<dbReference type="GO" id="GO:0006285">
    <property type="term" value="P:base-excision repair, AP site formation"/>
    <property type="evidence" value="ECO:0007669"/>
    <property type="project" value="TreeGrafter"/>
</dbReference>
<comment type="cofactor">
    <cofactor evidence="12">
        <name>[4Fe-4S] cluster</name>
        <dbReference type="ChEBI" id="CHEBI:49883"/>
    </cofactor>
    <text evidence="12">Binds 1 [4Fe-4S] cluster.</text>
</comment>
<evidence type="ECO:0000313" key="15">
    <source>
        <dbReference type="Proteomes" id="UP000502894"/>
    </source>
</evidence>
<dbReference type="PANTHER" id="PTHR10359">
    <property type="entry name" value="A/G-SPECIFIC ADENINE GLYCOSYLASE/ENDONUCLEASE III"/>
    <property type="match status" value="1"/>
</dbReference>
<evidence type="ECO:0000256" key="10">
    <source>
        <dbReference type="ARBA" id="ARBA00023239"/>
    </source>
</evidence>
<keyword evidence="2 12" id="KW-0004">4Fe-4S</keyword>
<dbReference type="InterPro" id="IPR004036">
    <property type="entry name" value="Endonuclease-III-like_CS2"/>
</dbReference>
<keyword evidence="11 12" id="KW-0326">Glycosidase</keyword>
<keyword evidence="4 12" id="KW-0227">DNA damage</keyword>
<evidence type="ECO:0000256" key="9">
    <source>
        <dbReference type="ARBA" id="ARBA00023204"/>
    </source>
</evidence>
<keyword evidence="5 12" id="KW-0378">Hydrolase</keyword>
<keyword evidence="10 12" id="KW-0456">Lyase</keyword>
<dbReference type="CDD" id="cd00056">
    <property type="entry name" value="ENDO3c"/>
    <property type="match status" value="1"/>
</dbReference>
<protein>
    <recommendedName>
        <fullName evidence="12">Endonuclease III</fullName>
        <ecNumber evidence="12">4.2.99.18</ecNumber>
    </recommendedName>
    <alternativeName>
        <fullName evidence="12">DNA-(apurinic or apyrimidinic site) lyase</fullName>
    </alternativeName>
</protein>
<evidence type="ECO:0000256" key="8">
    <source>
        <dbReference type="ARBA" id="ARBA00023125"/>
    </source>
</evidence>
<dbReference type="GO" id="GO:0051539">
    <property type="term" value="F:4 iron, 4 sulfur cluster binding"/>
    <property type="evidence" value="ECO:0007669"/>
    <property type="project" value="UniProtKB-UniRule"/>
</dbReference>
<organism evidence="14 15">
    <name type="scientific">Legionella antarctica</name>
    <dbReference type="NCBI Taxonomy" id="2708020"/>
    <lineage>
        <taxon>Bacteria</taxon>
        <taxon>Pseudomonadati</taxon>
        <taxon>Pseudomonadota</taxon>
        <taxon>Gammaproteobacteria</taxon>
        <taxon>Legionellales</taxon>
        <taxon>Legionellaceae</taxon>
        <taxon>Legionella</taxon>
    </lineage>
</organism>
<dbReference type="EC" id="4.2.99.18" evidence="12"/>
<keyword evidence="14" id="KW-0255">Endonuclease</keyword>
<keyword evidence="14" id="KW-0540">Nuclease</keyword>
<keyword evidence="9 12" id="KW-0234">DNA repair</keyword>
<gene>
    <name evidence="12 14" type="primary">nth</name>
    <name evidence="14" type="ORF">TUM19329_34040</name>
</gene>
<dbReference type="FunFam" id="1.10.340.30:FF:000001">
    <property type="entry name" value="Endonuclease III"/>
    <property type="match status" value="1"/>
</dbReference>
<evidence type="ECO:0000256" key="1">
    <source>
        <dbReference type="ARBA" id="ARBA00008343"/>
    </source>
</evidence>
<dbReference type="FunFam" id="1.10.1670.10:FF:000001">
    <property type="entry name" value="Endonuclease III"/>
    <property type="match status" value="1"/>
</dbReference>
<comment type="catalytic activity">
    <reaction evidence="12">
        <text>2'-deoxyribonucleotide-(2'-deoxyribose 5'-phosphate)-2'-deoxyribonucleotide-DNA = a 3'-end 2'-deoxyribonucleotide-(2,3-dehydro-2,3-deoxyribose 5'-phosphate)-DNA + a 5'-end 5'-phospho-2'-deoxyribonucleoside-DNA + H(+)</text>
        <dbReference type="Rhea" id="RHEA:66592"/>
        <dbReference type="Rhea" id="RHEA-COMP:13180"/>
        <dbReference type="Rhea" id="RHEA-COMP:16897"/>
        <dbReference type="Rhea" id="RHEA-COMP:17067"/>
        <dbReference type="ChEBI" id="CHEBI:15378"/>
        <dbReference type="ChEBI" id="CHEBI:136412"/>
        <dbReference type="ChEBI" id="CHEBI:157695"/>
        <dbReference type="ChEBI" id="CHEBI:167181"/>
        <dbReference type="EC" id="4.2.99.18"/>
    </reaction>
</comment>
<dbReference type="Gene3D" id="1.10.340.30">
    <property type="entry name" value="Hypothetical protein, domain 2"/>
    <property type="match status" value="1"/>
</dbReference>
<dbReference type="Pfam" id="PF00633">
    <property type="entry name" value="HHH"/>
    <property type="match status" value="1"/>
</dbReference>
<dbReference type="PANTHER" id="PTHR10359:SF18">
    <property type="entry name" value="ENDONUCLEASE III"/>
    <property type="match status" value="1"/>
</dbReference>
<evidence type="ECO:0000256" key="11">
    <source>
        <dbReference type="ARBA" id="ARBA00023295"/>
    </source>
</evidence>
<evidence type="ECO:0000256" key="6">
    <source>
        <dbReference type="ARBA" id="ARBA00023004"/>
    </source>
</evidence>
<name>A0A6F8T9X3_9GAMM</name>
<dbReference type="PROSITE" id="PS01155">
    <property type="entry name" value="ENDONUCLEASE_III_2"/>
    <property type="match status" value="1"/>
</dbReference>
<dbReference type="SMART" id="SM00525">
    <property type="entry name" value="FES"/>
    <property type="match status" value="1"/>
</dbReference>
<keyword evidence="7 12" id="KW-0411">Iron-sulfur</keyword>
<dbReference type="KEGG" id="lant:TUM19329_34040"/>
<dbReference type="InterPro" id="IPR011257">
    <property type="entry name" value="DNA_glycosylase"/>
</dbReference>
<dbReference type="InterPro" id="IPR023170">
    <property type="entry name" value="HhH_base_excis_C"/>
</dbReference>
<comment type="function">
    <text evidence="12">DNA repair enzyme that has both DNA N-glycosylase activity and AP-lyase activity. The DNA N-glycosylase activity releases various damaged pyrimidines from DNA by cleaving the N-glycosidic bond, leaving an AP (apurinic/apyrimidinic) site. The AP-lyase activity cleaves the phosphodiester bond 3' to the AP site by a beta-elimination, leaving a 3'-terminal unsaturated sugar and a product with a terminal 5'-phosphate.</text>
</comment>
<feature type="binding site" evidence="12">
    <location>
        <position position="194"/>
    </location>
    <ligand>
        <name>[4Fe-4S] cluster</name>
        <dbReference type="ChEBI" id="CHEBI:49883"/>
    </ligand>
</feature>
<dbReference type="Gene3D" id="1.10.1670.10">
    <property type="entry name" value="Helix-hairpin-Helix base-excision DNA repair enzymes (C-terminal)"/>
    <property type="match status" value="1"/>
</dbReference>
<dbReference type="PIRSF" id="PIRSF001435">
    <property type="entry name" value="Nth"/>
    <property type="match status" value="1"/>
</dbReference>
<proteinExistence type="inferred from homology"/>
<accession>A0A6F8T9X3</accession>
<dbReference type="GO" id="GO:0046872">
    <property type="term" value="F:metal ion binding"/>
    <property type="evidence" value="ECO:0007669"/>
    <property type="project" value="UniProtKB-KW"/>
</dbReference>